<evidence type="ECO:0000313" key="3">
    <source>
        <dbReference type="EMBL" id="ADL27208.1"/>
    </source>
</evidence>
<feature type="compositionally biased region" description="Low complexity" evidence="1">
    <location>
        <begin position="97"/>
        <end position="109"/>
    </location>
</feature>
<evidence type="ECO:0000259" key="2">
    <source>
        <dbReference type="Pfam" id="PF12740"/>
    </source>
</evidence>
<feature type="compositionally biased region" description="Low complexity" evidence="1">
    <location>
        <begin position="168"/>
        <end position="183"/>
    </location>
</feature>
<name>D9SBL9_FIBSS</name>
<dbReference type="Pfam" id="PF12740">
    <property type="entry name" value="PETase"/>
    <property type="match status" value="1"/>
</dbReference>
<dbReference type="InterPro" id="IPR029058">
    <property type="entry name" value="AB_hydrolase_fold"/>
</dbReference>
<evidence type="ECO:0000313" key="4">
    <source>
        <dbReference type="Proteomes" id="UP000000517"/>
    </source>
</evidence>
<dbReference type="Gene3D" id="3.40.50.1820">
    <property type="entry name" value="alpha/beta hydrolase"/>
    <property type="match status" value="1"/>
</dbReference>
<dbReference type="EMBL" id="CP002158">
    <property type="protein sequence ID" value="ADL27208.1"/>
    <property type="molecule type" value="Genomic_DNA"/>
</dbReference>
<feature type="compositionally biased region" description="Low complexity" evidence="1">
    <location>
        <begin position="50"/>
        <end position="85"/>
    </location>
</feature>
<feature type="compositionally biased region" description="Low complexity" evidence="1">
    <location>
        <begin position="122"/>
        <end position="161"/>
    </location>
</feature>
<dbReference type="Proteomes" id="UP000000517">
    <property type="component" value="Chromosome"/>
</dbReference>
<feature type="domain" description="PET hydrolase/cutinase-like" evidence="2">
    <location>
        <begin position="207"/>
        <end position="334"/>
    </location>
</feature>
<sequence>MGPRFWLRGVHKMKSKILKIAVLASAIAFINCGDETALAPYLNGGAQGVSSSSDAVESEISSSDVALPGSSANAETGSETSSSSGAVQQGSNTDAPASSSDESCLASSLPDACGPGTNPLPTSSSDAAVASSADAQSATSSANVQEPASSSSEAAKPASSSSEKKVESSSSETKVASSSSAEAPKGIFLASGKEEEKDQMQVEYKTRTGWDGGGILSYPKQLSSTQKHGVVVWGPGGGTEPGAYEGMIRRLASHGFVVIALKESPGDASQAIKALDWLDKQNKDQNSPLFGKLDMNTVGCSGHSMGGLESEQAVIKDKRVLTAFLNNSGDWNGAGAKNVATDRTIAILFGEVGMEKDNAKNDYNNSGVKAPACLIEMTGGPRNSEGGYGHGSGSWDGMAATVAWMRWHLGGETERKADFVGTTGKYIDGSIIGKQGKWKTQCKNF</sequence>
<dbReference type="AlphaFoldDB" id="D9SBL9"/>
<proteinExistence type="predicted"/>
<evidence type="ECO:0000256" key="1">
    <source>
        <dbReference type="SAM" id="MobiDB-lite"/>
    </source>
</evidence>
<dbReference type="PATRIC" id="fig|59374.8.peg.1918"/>
<dbReference type="eggNOG" id="COG4188">
    <property type="taxonomic scope" value="Bacteria"/>
</dbReference>
<dbReference type="PANTHER" id="PTHR33428">
    <property type="entry name" value="CHLOROPHYLLASE-2, CHLOROPLASTIC"/>
    <property type="match status" value="1"/>
</dbReference>
<dbReference type="PANTHER" id="PTHR33428:SF14">
    <property type="entry name" value="CARBOXYLESTERASE TYPE B DOMAIN-CONTAINING PROTEIN"/>
    <property type="match status" value="1"/>
</dbReference>
<organism evidence="3 4">
    <name type="scientific">Fibrobacter succinogenes (strain ATCC 19169 / S85)</name>
    <dbReference type="NCBI Taxonomy" id="59374"/>
    <lineage>
        <taxon>Bacteria</taxon>
        <taxon>Pseudomonadati</taxon>
        <taxon>Fibrobacterota</taxon>
        <taxon>Fibrobacteria</taxon>
        <taxon>Fibrobacterales</taxon>
        <taxon>Fibrobacteraceae</taxon>
        <taxon>Fibrobacter</taxon>
    </lineage>
</organism>
<accession>D9SBL9</accession>
<gene>
    <name evidence="3" type="ordered locus">FSU_1995</name>
</gene>
<feature type="region of interest" description="Disordered" evidence="1">
    <location>
        <begin position="48"/>
        <end position="198"/>
    </location>
</feature>
<dbReference type="STRING" id="59374.FSU_1995"/>
<dbReference type="KEGG" id="fsc:FSU_1995"/>
<dbReference type="SUPFAM" id="SSF53474">
    <property type="entry name" value="alpha/beta-Hydrolases"/>
    <property type="match status" value="1"/>
</dbReference>
<dbReference type="InterPro" id="IPR041127">
    <property type="entry name" value="PET_hydrolase/cutinase-like"/>
</dbReference>
<protein>
    <submittedName>
        <fullName evidence="3">Lipase domain protein</fullName>
    </submittedName>
</protein>
<feature type="compositionally biased region" description="Polar residues" evidence="1">
    <location>
        <begin position="86"/>
        <end position="96"/>
    </location>
</feature>
<dbReference type="HOGENOM" id="CLU_665237_0_0_0"/>
<reference evidence="4" key="1">
    <citation type="submission" date="2010-08" db="EMBL/GenBank/DDBJ databases">
        <title>Complete sequence of Fibrobacter succinogenes subsp. succinogenes S85.</title>
        <authorList>
            <person name="Durkin A.S."/>
            <person name="Nelson K.E."/>
            <person name="Morrison M."/>
            <person name="Forsberg C.W."/>
            <person name="Wilson D.B."/>
            <person name="Russell J.B."/>
            <person name="Cann I.K.O."/>
            <person name="Mackie R.I."/>
            <person name="White B.A."/>
        </authorList>
    </citation>
    <scope>NUCLEOTIDE SEQUENCE [LARGE SCALE GENOMIC DNA]</scope>
    <source>
        <strain evidence="4">ATCC 19169 / S85</strain>
    </source>
</reference>